<dbReference type="InterPro" id="IPR038136">
    <property type="entry name" value="CofD-like_dom_sf"/>
</dbReference>
<evidence type="ECO:0000256" key="2">
    <source>
        <dbReference type="ARBA" id="ARBA00022842"/>
    </source>
</evidence>
<dbReference type="NCBIfam" id="TIGR01819">
    <property type="entry name" value="F420_cofD"/>
    <property type="match status" value="1"/>
</dbReference>
<dbReference type="InterPro" id="IPR010115">
    <property type="entry name" value="FbiA/CofD"/>
</dbReference>
<comment type="caution">
    <text evidence="3">The sequence shown here is derived from an EMBL/GenBank/DDBJ whole genome shotgun (WGS) entry which is preliminary data.</text>
</comment>
<dbReference type="EMBL" id="MIPT01000001">
    <property type="protein sequence ID" value="OHT19983.1"/>
    <property type="molecule type" value="Genomic_DNA"/>
</dbReference>
<dbReference type="Gene3D" id="1.10.8.240">
    <property type="entry name" value="CofD-like domain"/>
    <property type="match status" value="1"/>
</dbReference>
<keyword evidence="4" id="KW-1185">Reference proteome</keyword>
<dbReference type="CDD" id="cd07186">
    <property type="entry name" value="CofD_like"/>
    <property type="match status" value="1"/>
</dbReference>
<sequence>MILALAGGVGGAKLAAGLAAILPPEELAIVVNTGDDFEHLGLNICPDIDTVTYTLAGIANPELGWGIAGESWAFMEQVAKLGGESWFRLGDRDLATHVERTRRLRDGERLTVVTEALARAHGIAHRIVPMADDPAPTIVHSDEGRLAFQDYFVRRQCRPRVERLELAPNVRPSAAFDALIDDPAIEAVIICPSNPWLSIDPILALSGVRDRLRARGVPIVAISPIVGGKAVKGPAAKIMAELGIPVSSAGIAAHYRGFVDGLVLDMADAGDMEAIAGVRTLLTGTIMKSAGDRARLAADVLTWVRQWDSHPAGPISVAKA</sequence>
<accession>A0A1S1HFK7</accession>
<dbReference type="GO" id="GO:0000287">
    <property type="term" value="F:magnesium ion binding"/>
    <property type="evidence" value="ECO:0007669"/>
    <property type="project" value="InterPro"/>
</dbReference>
<evidence type="ECO:0000256" key="1">
    <source>
        <dbReference type="ARBA" id="ARBA00022679"/>
    </source>
</evidence>
<protein>
    <submittedName>
        <fullName evidence="3">2-phospho-L-lactate transferase</fullName>
        <ecNumber evidence="3">2.7.8.28</ecNumber>
    </submittedName>
</protein>
<evidence type="ECO:0000313" key="3">
    <source>
        <dbReference type="EMBL" id="OHT19983.1"/>
    </source>
</evidence>
<reference evidence="3 4" key="1">
    <citation type="submission" date="2016-09" db="EMBL/GenBank/DDBJ databases">
        <title>Metabolic pathway, cell adaptation mechanisms and a novel monoxygenase revealed through proteogenomic-transcription analysis of a Sphingomonas haloaromaticamans strain degrading the fungicide ortho-phenylphenol.</title>
        <authorList>
            <person name="Perruchon C."/>
            <person name="Papadopoulou E.S."/>
            <person name="Rousidou C."/>
            <person name="Vasileiadis S."/>
            <person name="Tanou G."/>
            <person name="Amoutzias G."/>
            <person name="Molassiotis A."/>
            <person name="Karpouzas D.G."/>
        </authorList>
    </citation>
    <scope>NUCLEOTIDE SEQUENCE [LARGE SCALE GENOMIC DNA]</scope>
    <source>
        <strain evidence="3 4">P3</strain>
    </source>
</reference>
<dbReference type="Pfam" id="PF01933">
    <property type="entry name" value="CofD"/>
    <property type="match status" value="1"/>
</dbReference>
<dbReference type="PANTHER" id="PTHR43007:SF1">
    <property type="entry name" value="2-PHOSPHO-L-LACTATE TRANSFERASE"/>
    <property type="match status" value="1"/>
</dbReference>
<name>A0A1S1HFK7_9SPHN</name>
<dbReference type="HAMAP" id="MF_01257">
    <property type="entry name" value="CofD"/>
    <property type="match status" value="1"/>
</dbReference>
<organism evidence="3 4">
    <name type="scientific">Edaphosphingomonas haloaromaticamans</name>
    <dbReference type="NCBI Taxonomy" id="653954"/>
    <lineage>
        <taxon>Bacteria</taxon>
        <taxon>Pseudomonadati</taxon>
        <taxon>Pseudomonadota</taxon>
        <taxon>Alphaproteobacteria</taxon>
        <taxon>Sphingomonadales</taxon>
        <taxon>Rhizorhabdaceae</taxon>
        <taxon>Edaphosphingomonas</taxon>
    </lineage>
</organism>
<dbReference type="Gene3D" id="3.40.50.10680">
    <property type="entry name" value="CofD-like domains"/>
    <property type="match status" value="1"/>
</dbReference>
<dbReference type="GO" id="GO:0043743">
    <property type="term" value="F:LPPG:FO 2-phospho-L-lactate transferase activity"/>
    <property type="evidence" value="ECO:0007669"/>
    <property type="project" value="UniProtKB-EC"/>
</dbReference>
<dbReference type="AlphaFoldDB" id="A0A1S1HFK7"/>
<gene>
    <name evidence="3" type="primary">cofD</name>
    <name evidence="3" type="ORF">BHE75_01977</name>
</gene>
<dbReference type="Proteomes" id="UP000179467">
    <property type="component" value="Unassembled WGS sequence"/>
</dbReference>
<keyword evidence="2" id="KW-0460">Magnesium</keyword>
<dbReference type="RefSeq" id="WP_070933741.1">
    <property type="nucleotide sequence ID" value="NZ_MIPT01000001.1"/>
</dbReference>
<dbReference type="InterPro" id="IPR002882">
    <property type="entry name" value="CofD"/>
</dbReference>
<dbReference type="OrthoDB" id="7466225at2"/>
<evidence type="ECO:0000313" key="4">
    <source>
        <dbReference type="Proteomes" id="UP000179467"/>
    </source>
</evidence>
<keyword evidence="1 3" id="KW-0808">Transferase</keyword>
<dbReference type="EC" id="2.7.8.28" evidence="3"/>
<proteinExistence type="inferred from homology"/>
<dbReference type="SUPFAM" id="SSF142338">
    <property type="entry name" value="CofD-like"/>
    <property type="match status" value="1"/>
</dbReference>
<dbReference type="PANTHER" id="PTHR43007">
    <property type="entry name" value="2-PHOSPHO-L-LACTATE TRANSFERASE"/>
    <property type="match status" value="1"/>
</dbReference>